<feature type="region of interest" description="Disordered" evidence="10">
    <location>
        <begin position="701"/>
        <end position="723"/>
    </location>
</feature>
<keyword evidence="3" id="KW-0863">Zinc-finger</keyword>
<feature type="region of interest" description="Disordered" evidence="10">
    <location>
        <begin position="1128"/>
        <end position="1147"/>
    </location>
</feature>
<dbReference type="Proteomes" id="UP001651158">
    <property type="component" value="Unassembled WGS sequence"/>
</dbReference>
<dbReference type="Gene3D" id="3.30.50.10">
    <property type="entry name" value="Erythroid Transcription Factor GATA-1, subunit A"/>
    <property type="match status" value="2"/>
</dbReference>
<sequence>MRSSRLMSHRGEANEKLSIDGARSHAGKTVVGPDLGKNRTPAYATKRCAMAFYGLALLTTDPMIVIKRKLVEGEEGPIKSSPKLCSIKRRSPLAQSTSIPESCSPPLDLEMHLSQAHTSAGYDPQDFIPSGGHLSDPSQYALAVPPPSSATPTHTYFPPPQPQSDPYYSTYSRQYEASEMNKPIGFQPGYSTSIYQASQYVAMDTSSQKLVVNSQDVCFGQTGYRQMLGTMMNHLVPPGSQLCQVAKESLRQRVPTMVAVSRSSGASRAKVTNDVTAMKEKTPCDICGDVSAGFHCNAYKFFIRSSKNENYTKYSCSKVNACEVNKDTRTHCQRCRFYKCLRIGMVLPGAAVCPANDISIIPCRVCGAQSSGFHFGAITCEGCKGFFRRTISERDNQRYTCRNGGTCLITLATRNNCKSCRYRKCLSVGMSKDGSRIGRQPNAVKHMCAIEIERIKSKLSSSAAATPPPSSGSSNPSTTTVYFEHQQSQQHQHHHHQQQQQHTIHQTGSSLYQSTKVEEGGVAQDLLFPPWTPANYPSYYETSGHIGLPEITAISASNKTDASLEQQRFAKLAELAGESELPQYASAAGAAGAMDTYESRYSGMSPRMRTGSDASSLRGSRHTPIGASASADNPILSTIQATAMQQQQHHRGSRTTASATEALSTSTSHLCDPSATAATMSSYEKAALSSLIRLAKRVQSANNSSSNSSSGSGSNETISVGGSTQVQTTCHLDEHFPTIDGLQQPPAPRHIRTGSLKPMEAGEEDESTNGSSSARKAIMTTEVVMSDLVAMARGEGSSPEDEAGKLLNLSRGHLSVDALMMKKGDVPSAPSIAQSFALSEDRFTTDDYPPMNSLYSNQKSFEPDTRSHNGTPMGTGIPPQTSVSFTPQMSLEAFADYIAEAAVHLDNCRQRVTGNFLLESEVTATTMWAHVMAQFEAHAHQIIRFARAIPGFRDLPRADTKFLVQASMYPIVLVQLSREPLPGGDFNFYNFSPRERRHLLAEFPQINPLVDHFYELTGFLGPLNLDNTEAALLCSIIFLRGCKSNQKLLEAGKIYEIYNHAASALQQYITVRYSSDERFTHLIKLLPSLSSMNEAHRAAIRDLQQSRPELHFPDLFVQMFQLESTNQSGGAVQSLDGGDRGLINSNE</sequence>
<dbReference type="Pfam" id="PF00105">
    <property type="entry name" value="zf-C4"/>
    <property type="match status" value="2"/>
</dbReference>
<dbReference type="PANTHER" id="PTHR45805">
    <property type="entry name" value="NUCLEAR HORMONE RECEPTOR HR3-RELATED"/>
    <property type="match status" value="1"/>
</dbReference>
<comment type="caution">
    <text evidence="13">The sequence shown here is derived from an EMBL/GenBank/DDBJ whole genome shotgun (WGS) entry which is preliminary data.</text>
</comment>
<evidence type="ECO:0000256" key="2">
    <source>
        <dbReference type="ARBA" id="ARBA00022723"/>
    </source>
</evidence>
<dbReference type="SMART" id="SM00399">
    <property type="entry name" value="ZnF_C4"/>
    <property type="match status" value="2"/>
</dbReference>
<feature type="compositionally biased region" description="Basic and acidic residues" evidence="10">
    <location>
        <begin position="9"/>
        <end position="18"/>
    </location>
</feature>
<dbReference type="PANTHER" id="PTHR45805:SF2">
    <property type="entry name" value="NUCLEAR HORMONE RECEPTOR HR3-RELATED"/>
    <property type="match status" value="1"/>
</dbReference>
<evidence type="ECO:0000256" key="7">
    <source>
        <dbReference type="ARBA" id="ARBA00023163"/>
    </source>
</evidence>
<feature type="compositionally biased region" description="Low complexity" evidence="10">
    <location>
        <begin position="460"/>
        <end position="490"/>
    </location>
</feature>
<feature type="region of interest" description="Disordered" evidence="10">
    <location>
        <begin position="601"/>
        <end position="631"/>
    </location>
</feature>
<reference evidence="13 14" key="1">
    <citation type="journal article" date="2022" name="Front. Cell. Infect. Microbiol.">
        <title>The Genomes of Two Strains of Taenia crassiceps the Animal Model for the Study of Human Cysticercosis.</title>
        <authorList>
            <person name="Bobes R.J."/>
            <person name="Estrada K."/>
            <person name="Rios-Valencia D.G."/>
            <person name="Calderon-Gallegos A."/>
            <person name="de la Torre P."/>
            <person name="Carrero J.C."/>
            <person name="Sanchez-Flores A."/>
            <person name="Laclette J.P."/>
        </authorList>
    </citation>
    <scope>NUCLEOTIDE SEQUENCE [LARGE SCALE GENOMIC DNA]</scope>
    <source>
        <strain evidence="13">WFUcys</strain>
    </source>
</reference>
<gene>
    <name evidence="13" type="ORF">TcWFU_002773</name>
</gene>
<keyword evidence="6" id="KW-0238">DNA-binding</keyword>
<evidence type="ECO:0000256" key="8">
    <source>
        <dbReference type="ARBA" id="ARBA00023170"/>
    </source>
</evidence>
<keyword evidence="4" id="KW-0862">Zinc</keyword>
<name>A0ABR4QGG0_9CEST</name>
<evidence type="ECO:0000256" key="6">
    <source>
        <dbReference type="ARBA" id="ARBA00023125"/>
    </source>
</evidence>
<evidence type="ECO:0000256" key="5">
    <source>
        <dbReference type="ARBA" id="ARBA00023015"/>
    </source>
</evidence>
<dbReference type="PROSITE" id="PS51843">
    <property type="entry name" value="NR_LBD"/>
    <property type="match status" value="1"/>
</dbReference>
<dbReference type="SUPFAM" id="SSF48508">
    <property type="entry name" value="Nuclear receptor ligand-binding domain"/>
    <property type="match status" value="1"/>
</dbReference>
<dbReference type="PROSITE" id="PS51030">
    <property type="entry name" value="NUCLEAR_REC_DBD_2"/>
    <property type="match status" value="2"/>
</dbReference>
<keyword evidence="8 13" id="KW-0675">Receptor</keyword>
<comment type="subcellular location">
    <subcellularLocation>
        <location evidence="1">Nucleus</location>
    </subcellularLocation>
</comment>
<dbReference type="Pfam" id="PF00104">
    <property type="entry name" value="Hormone_recep"/>
    <property type="match status" value="1"/>
</dbReference>
<evidence type="ECO:0000259" key="11">
    <source>
        <dbReference type="PROSITE" id="PS51030"/>
    </source>
</evidence>
<evidence type="ECO:0000256" key="3">
    <source>
        <dbReference type="ARBA" id="ARBA00022771"/>
    </source>
</evidence>
<feature type="region of interest" description="Disordered" evidence="10">
    <location>
        <begin position="1"/>
        <end position="37"/>
    </location>
</feature>
<dbReference type="Gene3D" id="1.10.565.10">
    <property type="entry name" value="Retinoid X Receptor"/>
    <property type="match status" value="1"/>
</dbReference>
<dbReference type="InterPro" id="IPR013088">
    <property type="entry name" value="Znf_NHR/GATA"/>
</dbReference>
<feature type="region of interest" description="Disordered" evidence="10">
    <location>
        <begin position="642"/>
        <end position="661"/>
    </location>
</feature>
<dbReference type="PRINTS" id="PR00047">
    <property type="entry name" value="STROIDFINGER"/>
</dbReference>
<dbReference type="SMART" id="SM00430">
    <property type="entry name" value="HOLI"/>
    <property type="match status" value="1"/>
</dbReference>
<dbReference type="InterPro" id="IPR035500">
    <property type="entry name" value="NHR-like_dom_sf"/>
</dbReference>
<keyword evidence="7" id="KW-0804">Transcription</keyword>
<evidence type="ECO:0000259" key="12">
    <source>
        <dbReference type="PROSITE" id="PS51843"/>
    </source>
</evidence>
<dbReference type="SUPFAM" id="SSF57716">
    <property type="entry name" value="Glucocorticoid receptor-like (DNA-binding domain)"/>
    <property type="match status" value="2"/>
</dbReference>
<keyword evidence="5" id="KW-0805">Transcription regulation</keyword>
<feature type="region of interest" description="Disordered" evidence="10">
    <location>
        <begin position="146"/>
        <end position="165"/>
    </location>
</feature>
<accession>A0ABR4QGG0</accession>
<organism evidence="13 14">
    <name type="scientific">Taenia crassiceps</name>
    <dbReference type="NCBI Taxonomy" id="6207"/>
    <lineage>
        <taxon>Eukaryota</taxon>
        <taxon>Metazoa</taxon>
        <taxon>Spiralia</taxon>
        <taxon>Lophotrochozoa</taxon>
        <taxon>Platyhelminthes</taxon>
        <taxon>Cestoda</taxon>
        <taxon>Eucestoda</taxon>
        <taxon>Cyclophyllidea</taxon>
        <taxon>Taeniidae</taxon>
        <taxon>Taenia</taxon>
    </lineage>
</organism>
<dbReference type="CDD" id="cd07179">
    <property type="entry name" value="2DBD_NR_DBD2"/>
    <property type="match status" value="1"/>
</dbReference>
<keyword evidence="9" id="KW-0539">Nucleus</keyword>
<protein>
    <submittedName>
        <fullName evidence="13">Nuclear receptor ROR-alpha A</fullName>
    </submittedName>
</protein>
<evidence type="ECO:0000256" key="9">
    <source>
        <dbReference type="ARBA" id="ARBA00023242"/>
    </source>
</evidence>
<dbReference type="EMBL" id="JAKROA010000003">
    <property type="protein sequence ID" value="KAL5108643.1"/>
    <property type="molecule type" value="Genomic_DNA"/>
</dbReference>
<dbReference type="PROSITE" id="PS00031">
    <property type="entry name" value="NUCLEAR_REC_DBD_1"/>
    <property type="match status" value="1"/>
</dbReference>
<feature type="compositionally biased region" description="Low complexity" evidence="10">
    <location>
        <begin position="702"/>
        <end position="715"/>
    </location>
</feature>
<evidence type="ECO:0000256" key="1">
    <source>
        <dbReference type="ARBA" id="ARBA00004123"/>
    </source>
</evidence>
<feature type="region of interest" description="Disordered" evidence="10">
    <location>
        <begin position="459"/>
        <end position="512"/>
    </location>
</feature>
<evidence type="ECO:0000256" key="4">
    <source>
        <dbReference type="ARBA" id="ARBA00022833"/>
    </source>
</evidence>
<proteinExistence type="predicted"/>
<dbReference type="InterPro" id="IPR000536">
    <property type="entry name" value="Nucl_hrmn_rcpt_lig-bd"/>
</dbReference>
<dbReference type="InterPro" id="IPR001628">
    <property type="entry name" value="Znf_hrmn_rcpt"/>
</dbReference>
<keyword evidence="14" id="KW-1185">Reference proteome</keyword>
<keyword evidence="2" id="KW-0479">Metal-binding</keyword>
<feature type="domain" description="Nuclear receptor" evidence="11">
    <location>
        <begin position="360"/>
        <end position="437"/>
    </location>
</feature>
<evidence type="ECO:0000313" key="14">
    <source>
        <dbReference type="Proteomes" id="UP001651158"/>
    </source>
</evidence>
<evidence type="ECO:0000313" key="13">
    <source>
        <dbReference type="EMBL" id="KAL5108643.1"/>
    </source>
</evidence>
<feature type="domain" description="Nuclear receptor" evidence="11">
    <location>
        <begin position="281"/>
        <end position="352"/>
    </location>
</feature>
<evidence type="ECO:0000256" key="10">
    <source>
        <dbReference type="SAM" id="MobiDB-lite"/>
    </source>
</evidence>
<feature type="region of interest" description="Disordered" evidence="10">
    <location>
        <begin position="736"/>
        <end position="773"/>
    </location>
</feature>
<feature type="domain" description="NR LBD" evidence="12">
    <location>
        <begin position="856"/>
        <end position="1122"/>
    </location>
</feature>